<proteinExistence type="predicted"/>
<dbReference type="OrthoDB" id="3433125at2759"/>
<accession>A0A8H3EMB8</accession>
<evidence type="ECO:0000313" key="3">
    <source>
        <dbReference type="Proteomes" id="UP000664169"/>
    </source>
</evidence>
<sequence length="473" mass="51870">MPRIIEKIVGPLVGLTSEAIAHQQKKSQSSSYGVHSHNANTGDDYGVTENPDYESDAEQWELDSAAEEIHATHNQNQNVPQGNWMSPATIDTIVSNFVQKHPPGDPSSGSYLQLPVVIPQKRPHQKARGFVRAYSPVLEDCGIDQATWMEFLDSFHESIKVSPVFNVINVSVQTLGMVANFVPSVALQATTAVVTAANIIAKETYTRSRTNTFIADMNERYFKPQGLYCLMITYKPESGSVVETMDIHVTAAKALNASEHGGSGANPTGSAPTAPQAENAALNEKLKHTMKLWTGRSSAVTTREAQMSAVAPLIFPDLDKANETQKQNWFNRGMAFTADYFDKRAVAQWRAENPDTTLADITPAPEFLTAQGDPTTLRPNLSALTSITGRESRIAARVRLRRDARQDRNATKWEDRSKAGSGIRGLMAKATKGKPPIVAVKRLIKMDVIYLLLVKLPTPEEMQAVASQAKESR</sequence>
<comment type="caution">
    <text evidence="2">The sequence shown here is derived from an EMBL/GenBank/DDBJ whole genome shotgun (WGS) entry which is preliminary data.</text>
</comment>
<protein>
    <submittedName>
        <fullName evidence="2">Uncharacterized protein</fullName>
    </submittedName>
</protein>
<name>A0A8H3EMB8_9LECA</name>
<dbReference type="EMBL" id="CAJPDQ010000003">
    <property type="protein sequence ID" value="CAF9906692.1"/>
    <property type="molecule type" value="Genomic_DNA"/>
</dbReference>
<dbReference type="Proteomes" id="UP000664169">
    <property type="component" value="Unassembled WGS sequence"/>
</dbReference>
<gene>
    <name evidence="2" type="ORF">GOMPHAMPRED_004877</name>
</gene>
<organism evidence="2 3">
    <name type="scientific">Gomphillus americanus</name>
    <dbReference type="NCBI Taxonomy" id="1940652"/>
    <lineage>
        <taxon>Eukaryota</taxon>
        <taxon>Fungi</taxon>
        <taxon>Dikarya</taxon>
        <taxon>Ascomycota</taxon>
        <taxon>Pezizomycotina</taxon>
        <taxon>Lecanoromycetes</taxon>
        <taxon>OSLEUM clade</taxon>
        <taxon>Ostropomycetidae</taxon>
        <taxon>Ostropales</taxon>
        <taxon>Graphidaceae</taxon>
        <taxon>Gomphilloideae</taxon>
        <taxon>Gomphillus</taxon>
    </lineage>
</organism>
<dbReference type="PANTHER" id="PTHR38887:SF1">
    <property type="entry name" value="RAS MODIFICATION PROTEIN ERF4"/>
    <property type="match status" value="1"/>
</dbReference>
<dbReference type="InterPro" id="IPR053221">
    <property type="entry name" value="Burnettramic_acid_biosynth"/>
</dbReference>
<feature type="compositionally biased region" description="Polar residues" evidence="1">
    <location>
        <begin position="26"/>
        <end position="41"/>
    </location>
</feature>
<dbReference type="PANTHER" id="PTHR38887">
    <property type="entry name" value="CHROMOSOME 21, WHOLE GENOME SHOTGUN SEQUENCE"/>
    <property type="match status" value="1"/>
</dbReference>
<dbReference type="AlphaFoldDB" id="A0A8H3EMB8"/>
<keyword evidence="3" id="KW-1185">Reference proteome</keyword>
<reference evidence="2" key="1">
    <citation type="submission" date="2021-03" db="EMBL/GenBank/DDBJ databases">
        <authorList>
            <person name="Tagirdzhanova G."/>
        </authorList>
    </citation>
    <scope>NUCLEOTIDE SEQUENCE</scope>
</reference>
<evidence type="ECO:0000313" key="2">
    <source>
        <dbReference type="EMBL" id="CAF9906692.1"/>
    </source>
</evidence>
<evidence type="ECO:0000256" key="1">
    <source>
        <dbReference type="SAM" id="MobiDB-lite"/>
    </source>
</evidence>
<feature type="region of interest" description="Disordered" evidence="1">
    <location>
        <begin position="24"/>
        <end position="56"/>
    </location>
</feature>